<proteinExistence type="predicted"/>
<keyword evidence="2" id="KW-1185">Reference proteome</keyword>
<dbReference type="Proteomes" id="UP001634393">
    <property type="component" value="Unassembled WGS sequence"/>
</dbReference>
<accession>A0ABD3S7D7</accession>
<evidence type="ECO:0000313" key="2">
    <source>
        <dbReference type="Proteomes" id="UP001634393"/>
    </source>
</evidence>
<sequence>MVQGGPTLARKDTTRVGGIAEKFSYKKVVEDVGFVLGVLSYDSSCFSLTNESEIMKDSNWGTNVLIKKIVKMKCFDAIFNEILIWGYNLSNLGFRKYTHGLILSFYRIFERL</sequence>
<reference evidence="1 2" key="1">
    <citation type="submission" date="2024-12" db="EMBL/GenBank/DDBJ databases">
        <title>The unique morphological basis and parallel evolutionary history of personate flowers in Penstemon.</title>
        <authorList>
            <person name="Depatie T.H."/>
            <person name="Wessinger C.A."/>
        </authorList>
    </citation>
    <scope>NUCLEOTIDE SEQUENCE [LARGE SCALE GENOMIC DNA]</scope>
    <source>
        <strain evidence="1">WTNN_2</strain>
        <tissue evidence="1">Leaf</tissue>
    </source>
</reference>
<protein>
    <submittedName>
        <fullName evidence="1">Uncharacterized protein</fullName>
    </submittedName>
</protein>
<dbReference type="EMBL" id="JBJXBP010000007">
    <property type="protein sequence ID" value="KAL3820315.1"/>
    <property type="molecule type" value="Genomic_DNA"/>
</dbReference>
<dbReference type="AlphaFoldDB" id="A0ABD3S7D7"/>
<gene>
    <name evidence="1" type="ORF">ACJIZ3_006220</name>
</gene>
<organism evidence="1 2">
    <name type="scientific">Penstemon smallii</name>
    <dbReference type="NCBI Taxonomy" id="265156"/>
    <lineage>
        <taxon>Eukaryota</taxon>
        <taxon>Viridiplantae</taxon>
        <taxon>Streptophyta</taxon>
        <taxon>Embryophyta</taxon>
        <taxon>Tracheophyta</taxon>
        <taxon>Spermatophyta</taxon>
        <taxon>Magnoliopsida</taxon>
        <taxon>eudicotyledons</taxon>
        <taxon>Gunneridae</taxon>
        <taxon>Pentapetalae</taxon>
        <taxon>asterids</taxon>
        <taxon>lamiids</taxon>
        <taxon>Lamiales</taxon>
        <taxon>Plantaginaceae</taxon>
        <taxon>Cheloneae</taxon>
        <taxon>Penstemon</taxon>
    </lineage>
</organism>
<name>A0ABD3S7D7_9LAMI</name>
<comment type="caution">
    <text evidence="1">The sequence shown here is derived from an EMBL/GenBank/DDBJ whole genome shotgun (WGS) entry which is preliminary data.</text>
</comment>
<evidence type="ECO:0000313" key="1">
    <source>
        <dbReference type="EMBL" id="KAL3820315.1"/>
    </source>
</evidence>